<dbReference type="HOGENOM" id="CLU_3031425_0_0_6"/>
<reference evidence="1" key="1">
    <citation type="journal article" date="2011" name="PLoS ONE">
        <title>The entomopathogenic bacterial endosymbionts xenorhabdus and photorhabdus: convergent lifestyles from divergent genomes.</title>
        <authorList>
            <person name="Chaston J.M."/>
            <person name="Suen G."/>
            <person name="Tucker S.L."/>
            <person name="Andersen A.W."/>
            <person name="Bhasin A."/>
            <person name="Bode E."/>
            <person name="Bode H.B."/>
            <person name="Brachmann A.O."/>
            <person name="Cowles C.E."/>
            <person name="Cowles K.N."/>
            <person name="Darby C."/>
            <person name="de Leon L."/>
            <person name="Drace K."/>
            <person name="Du Z."/>
            <person name="Givaudan A."/>
            <person name="Herbert Tran E.E."/>
            <person name="Jewell K.A."/>
            <person name="Knack J.J."/>
            <person name="Krasomil-Osterfeld K.C."/>
            <person name="Kukor R."/>
            <person name="Lanois A."/>
            <person name="Latreille P."/>
            <person name="Leimgruber N.K."/>
            <person name="Lipke C.M."/>
            <person name="Liu R."/>
            <person name="Lu X."/>
            <person name="Martens E.C."/>
            <person name="Marri P.R."/>
            <person name="Medigue C."/>
            <person name="Menard M.L."/>
            <person name="Miller N.M."/>
            <person name="Morales-Soto N."/>
            <person name="Norton S."/>
            <person name="Ogier J.C."/>
            <person name="Orchard S.S."/>
            <person name="Park D."/>
            <person name="Park Y."/>
            <person name="Qurollo B.A."/>
            <person name="Sugar D.R."/>
            <person name="Richards G.R."/>
            <person name="Rouy Z."/>
            <person name="Slominski B."/>
            <person name="Slominski K."/>
            <person name="Snyder H."/>
            <person name="Tjaden B.C."/>
            <person name="van der Hoeven R."/>
            <person name="Welch R.D."/>
            <person name="Wheeler C."/>
            <person name="Xiang B."/>
            <person name="Barbazuk B."/>
            <person name="Gaudriault S."/>
            <person name="Goodner B."/>
            <person name="Slater S.C."/>
            <person name="Forst S."/>
            <person name="Goldman B.S."/>
            <person name="Goodrich-Blair H."/>
        </authorList>
    </citation>
    <scope>NUCLEOTIDE SEQUENCE [LARGE SCALE GENOMIC DNA]</scope>
    <source>
        <strain evidence="1">SS-2004</strain>
    </source>
</reference>
<dbReference type="EMBL" id="FN667741">
    <property type="protein sequence ID" value="CBJ80037.1"/>
    <property type="molecule type" value="Genomic_DNA"/>
</dbReference>
<dbReference type="KEGG" id="xbo:XBJ1_0896"/>
<dbReference type="Proteomes" id="UP000002045">
    <property type="component" value="Chromosome"/>
</dbReference>
<protein>
    <submittedName>
        <fullName evidence="1">Uncharacterized protein</fullName>
    </submittedName>
</protein>
<dbReference type="STRING" id="406818.XBJ1_0896"/>
<sequence>MLKCWIYSQNLVIYAVHGGNVDIHYEENDGLKYDIPLHNEGFSALSCRLKTMVVTFRGLDGQRRQY</sequence>
<proteinExistence type="predicted"/>
<dbReference type="AlphaFoldDB" id="D3UZK8"/>
<gene>
    <name evidence="1" type="ordered locus">XBJ1_0896</name>
</gene>
<organism evidence="1 2">
    <name type="scientific">Xenorhabdus bovienii (strain SS-2004)</name>
    <name type="common">Xenorhabdus nematophila subsp. bovienii</name>
    <dbReference type="NCBI Taxonomy" id="406818"/>
    <lineage>
        <taxon>Bacteria</taxon>
        <taxon>Pseudomonadati</taxon>
        <taxon>Pseudomonadota</taxon>
        <taxon>Gammaproteobacteria</taxon>
        <taxon>Enterobacterales</taxon>
        <taxon>Morganellaceae</taxon>
        <taxon>Xenorhabdus</taxon>
    </lineage>
</organism>
<evidence type="ECO:0000313" key="1">
    <source>
        <dbReference type="EMBL" id="CBJ80037.1"/>
    </source>
</evidence>
<name>D3UZK8_XENBS</name>
<accession>D3UZK8</accession>
<evidence type="ECO:0000313" key="2">
    <source>
        <dbReference type="Proteomes" id="UP000002045"/>
    </source>
</evidence>